<keyword evidence="3" id="KW-1185">Reference proteome</keyword>
<evidence type="ECO:0000256" key="1">
    <source>
        <dbReference type="SAM" id="MobiDB-lite"/>
    </source>
</evidence>
<dbReference type="PANTHER" id="PTHR47481">
    <property type="match status" value="1"/>
</dbReference>
<feature type="compositionally biased region" description="Gly residues" evidence="1">
    <location>
        <begin position="572"/>
        <end position="597"/>
    </location>
</feature>
<dbReference type="SUPFAM" id="SSF81383">
    <property type="entry name" value="F-box domain"/>
    <property type="match status" value="1"/>
</dbReference>
<name>A0AAD8S181_LOLMU</name>
<proteinExistence type="predicted"/>
<reference evidence="2" key="1">
    <citation type="submission" date="2023-07" db="EMBL/GenBank/DDBJ databases">
        <title>A chromosome-level genome assembly of Lolium multiflorum.</title>
        <authorList>
            <person name="Chen Y."/>
            <person name="Copetti D."/>
            <person name="Kolliker R."/>
            <person name="Studer B."/>
        </authorList>
    </citation>
    <scope>NUCLEOTIDE SEQUENCE</scope>
    <source>
        <strain evidence="2">02402/16</strain>
        <tissue evidence="2">Leaf</tissue>
    </source>
</reference>
<protein>
    <recommendedName>
        <fullName evidence="4">F-box domain-containing protein</fullName>
    </recommendedName>
</protein>
<dbReference type="AlphaFoldDB" id="A0AAD8S181"/>
<sequence length="769" mass="84590">MPPPSRALPEEVVEEILLRLPPHKPACLARASLASKPWLALLSSSRFRARYREFHGVPPMLGFLQFRPWNCLKPKEGDPIPPFVSTTKFRPRIPDIGWGNYAVWDCRHGRVLLGERNTGPMKLAIWDPMTGRSKELQEPSCMAVERQDGSIGAAVVCASSGCDHRACHEGPSQVVFFSLHNDRGRFVAQACVSFQETSECSKPRSGFPRDEWSEPCSGLPIEAVGFIEPKPPVLVKDAIHFTLVYGYEYVGDELFHEEIPQLHILKYDFSSNCLSLIDAPSMASRHYLNSVLMVLEDGSLGFVIMKRLHIYIWHAESKGIASTKQFHDLLHGIRATPLKKNTSMASPSSSGLPMGIPLGHPVTEKHTKTNLPLWKAQVLPGVRGAQLMGFLDGTTKMPPQELEVEKDGKTTKLPNPEYGTWLAQDQQVLSYLLVSLSREVLAQVANETTAASLWAAIEEMYASQTRARIVNIRIALATTPKGNMSIAEYFAKMRALGDEMAAAGKKLDEEDMVSYILAGLDTDFNSVVSAVCARVEPISISELYSQLSSFEMRMDLLGGGVSHSSANQAARGGRGGFGRGGGRGGGNGGRGDGGGRGSFSSNNNGNKRFNSGNGNGSYINNTEKPTCQICLKAGHAAHKCWKRFNSSFVTPTEKSAGSATTSYGTDSQWYLDTGATDHITSELDKLTIRDKYNGNDQKKMAVILCREMRMREIKMLLILLQRVSPGRILHGLSDQRVQKCHAIEPWIPRRVCLLHAHSTRHDDAAPVAH</sequence>
<comment type="caution">
    <text evidence="2">The sequence shown here is derived from an EMBL/GenBank/DDBJ whole genome shotgun (WGS) entry which is preliminary data.</text>
</comment>
<evidence type="ECO:0008006" key="4">
    <source>
        <dbReference type="Google" id="ProtNLM"/>
    </source>
</evidence>
<dbReference type="InterPro" id="IPR036047">
    <property type="entry name" value="F-box-like_dom_sf"/>
</dbReference>
<gene>
    <name evidence="2" type="ORF">QYE76_060420</name>
</gene>
<dbReference type="Pfam" id="PF14223">
    <property type="entry name" value="Retrotran_gag_2"/>
    <property type="match status" value="1"/>
</dbReference>
<evidence type="ECO:0000313" key="3">
    <source>
        <dbReference type="Proteomes" id="UP001231189"/>
    </source>
</evidence>
<feature type="compositionally biased region" description="Low complexity" evidence="1">
    <location>
        <begin position="598"/>
        <end position="612"/>
    </location>
</feature>
<dbReference type="Proteomes" id="UP001231189">
    <property type="component" value="Unassembled WGS sequence"/>
</dbReference>
<accession>A0AAD8S181</accession>
<evidence type="ECO:0000313" key="2">
    <source>
        <dbReference type="EMBL" id="KAK1642615.1"/>
    </source>
</evidence>
<feature type="region of interest" description="Disordered" evidence="1">
    <location>
        <begin position="563"/>
        <end position="617"/>
    </location>
</feature>
<organism evidence="2 3">
    <name type="scientific">Lolium multiflorum</name>
    <name type="common">Italian ryegrass</name>
    <name type="synonym">Lolium perenne subsp. multiflorum</name>
    <dbReference type="NCBI Taxonomy" id="4521"/>
    <lineage>
        <taxon>Eukaryota</taxon>
        <taxon>Viridiplantae</taxon>
        <taxon>Streptophyta</taxon>
        <taxon>Embryophyta</taxon>
        <taxon>Tracheophyta</taxon>
        <taxon>Spermatophyta</taxon>
        <taxon>Magnoliopsida</taxon>
        <taxon>Liliopsida</taxon>
        <taxon>Poales</taxon>
        <taxon>Poaceae</taxon>
        <taxon>BOP clade</taxon>
        <taxon>Pooideae</taxon>
        <taxon>Poodae</taxon>
        <taxon>Poeae</taxon>
        <taxon>Poeae Chloroplast Group 2 (Poeae type)</taxon>
        <taxon>Loliodinae</taxon>
        <taxon>Loliinae</taxon>
        <taxon>Lolium</taxon>
    </lineage>
</organism>
<dbReference type="EMBL" id="JAUUTY010000004">
    <property type="protein sequence ID" value="KAK1642615.1"/>
    <property type="molecule type" value="Genomic_DNA"/>
</dbReference>
<dbReference type="PANTHER" id="PTHR47481:SF31">
    <property type="entry name" value="OS01G0873500 PROTEIN"/>
    <property type="match status" value="1"/>
</dbReference>